<comment type="similarity">
    <text evidence="2">Belongs to the zinc-containing alcohol dehydrogenase family.</text>
</comment>
<dbReference type="InterPro" id="IPR013149">
    <property type="entry name" value="ADH-like_C"/>
</dbReference>
<dbReference type="GO" id="GO:0005737">
    <property type="term" value="C:cytoplasm"/>
    <property type="evidence" value="ECO:0007669"/>
    <property type="project" value="TreeGrafter"/>
</dbReference>
<feature type="domain" description="Enoyl reductase (ER)" evidence="6">
    <location>
        <begin position="10"/>
        <end position="365"/>
    </location>
</feature>
<evidence type="ECO:0000256" key="1">
    <source>
        <dbReference type="ARBA" id="ARBA00001947"/>
    </source>
</evidence>
<proteinExistence type="inferred from homology"/>
<dbReference type="InterPro" id="IPR036291">
    <property type="entry name" value="NAD(P)-bd_dom_sf"/>
</dbReference>
<dbReference type="SUPFAM" id="SSF51735">
    <property type="entry name" value="NAD(P)-binding Rossmann-fold domains"/>
    <property type="match status" value="1"/>
</dbReference>
<dbReference type="AlphaFoldDB" id="A0A0D2JUZ2"/>
<dbReference type="GO" id="GO:0004022">
    <property type="term" value="F:alcohol dehydrogenase (NAD+) activity"/>
    <property type="evidence" value="ECO:0007669"/>
    <property type="project" value="TreeGrafter"/>
</dbReference>
<evidence type="ECO:0000256" key="5">
    <source>
        <dbReference type="ARBA" id="ARBA00023002"/>
    </source>
</evidence>
<keyword evidence="3" id="KW-0479">Metal-binding</keyword>
<dbReference type="InterPro" id="IPR011032">
    <property type="entry name" value="GroES-like_sf"/>
</dbReference>
<sequence>MRAQVLEAYNEPYRLHEVPRHNSPQGQDLLIKVQAASYCHTDAVLAAGLRPTNLPRVGSHEIAGVIEEIGPQVDPSRGFKINTRVGVPARTYHSCGTCSECQHPEADSPGYSIFCEKSQGVGLDVDGGFQDYCLVDSRQCVVIPDSLSAVDTAPLMCAGLTIWNALLRAGVPLKENGGANRKIAILGAGGGLGHLGVQFAAKLGCKVVAVDASDKPLQLLRNVVDRLGPDGKQVMVVDARSQKVEEIRTKVNEGSGSSVNQGVDASIVLPENQLAFNYAMKLLGNHGTCVVVSFPEDGFKVDAKDLVYRDIRLMGSLCGRIQQLQEMIDFTVKHGIKSETRVYSLENVNDLVADYHAGVGGKLVVDLTLSAPTTT</sequence>
<dbReference type="Pfam" id="PF08240">
    <property type="entry name" value="ADH_N"/>
    <property type="match status" value="1"/>
</dbReference>
<dbReference type="PANTHER" id="PTHR42940">
    <property type="entry name" value="ALCOHOL DEHYDROGENASE 1-RELATED"/>
    <property type="match status" value="1"/>
</dbReference>
<dbReference type="Pfam" id="PF00107">
    <property type="entry name" value="ADH_zinc_N"/>
    <property type="match status" value="1"/>
</dbReference>
<evidence type="ECO:0000256" key="4">
    <source>
        <dbReference type="ARBA" id="ARBA00022833"/>
    </source>
</evidence>
<dbReference type="PANTHER" id="PTHR42940:SF8">
    <property type="entry name" value="VACUOLAR PROTEIN SORTING-ASSOCIATED PROTEIN 11"/>
    <property type="match status" value="1"/>
</dbReference>
<dbReference type="RefSeq" id="XP_016628472.1">
    <property type="nucleotide sequence ID" value="XM_016780553.1"/>
</dbReference>
<dbReference type="VEuPathDB" id="FungiDB:Z520_10059"/>
<evidence type="ECO:0000259" key="6">
    <source>
        <dbReference type="SMART" id="SM00829"/>
    </source>
</evidence>
<keyword evidence="5" id="KW-0560">Oxidoreductase</keyword>
<reference evidence="7 8" key="1">
    <citation type="submission" date="2015-01" db="EMBL/GenBank/DDBJ databases">
        <title>The Genome Sequence of Fonsecaea multimorphosa CBS 102226.</title>
        <authorList>
            <consortium name="The Broad Institute Genomics Platform"/>
            <person name="Cuomo C."/>
            <person name="de Hoog S."/>
            <person name="Gorbushina A."/>
            <person name="Stielow B."/>
            <person name="Teixiera M."/>
            <person name="Abouelleil A."/>
            <person name="Chapman S.B."/>
            <person name="Priest M."/>
            <person name="Young S.K."/>
            <person name="Wortman J."/>
            <person name="Nusbaum C."/>
            <person name="Birren B."/>
        </authorList>
    </citation>
    <scope>NUCLEOTIDE SEQUENCE [LARGE SCALE GENOMIC DNA]</scope>
    <source>
        <strain evidence="7 8">CBS 102226</strain>
    </source>
</reference>
<dbReference type="Gene3D" id="3.90.180.10">
    <property type="entry name" value="Medium-chain alcohol dehydrogenases, catalytic domain"/>
    <property type="match status" value="1"/>
</dbReference>
<dbReference type="GO" id="GO:0046872">
    <property type="term" value="F:metal ion binding"/>
    <property type="evidence" value="ECO:0007669"/>
    <property type="project" value="UniProtKB-KW"/>
</dbReference>
<gene>
    <name evidence="7" type="ORF">Z520_10059</name>
</gene>
<dbReference type="InterPro" id="IPR013154">
    <property type="entry name" value="ADH-like_N"/>
</dbReference>
<dbReference type="EMBL" id="KN848088">
    <property type="protein sequence ID" value="KIX94349.1"/>
    <property type="molecule type" value="Genomic_DNA"/>
</dbReference>
<dbReference type="SMART" id="SM00829">
    <property type="entry name" value="PKS_ER"/>
    <property type="match status" value="1"/>
</dbReference>
<protein>
    <recommendedName>
        <fullName evidence="6">Enoyl reductase (ER) domain-containing protein</fullName>
    </recommendedName>
</protein>
<organism evidence="7 8">
    <name type="scientific">Fonsecaea multimorphosa CBS 102226</name>
    <dbReference type="NCBI Taxonomy" id="1442371"/>
    <lineage>
        <taxon>Eukaryota</taxon>
        <taxon>Fungi</taxon>
        <taxon>Dikarya</taxon>
        <taxon>Ascomycota</taxon>
        <taxon>Pezizomycotina</taxon>
        <taxon>Eurotiomycetes</taxon>
        <taxon>Chaetothyriomycetidae</taxon>
        <taxon>Chaetothyriales</taxon>
        <taxon>Herpotrichiellaceae</taxon>
        <taxon>Fonsecaea</taxon>
    </lineage>
</organism>
<name>A0A0D2JUZ2_9EURO</name>
<keyword evidence="8" id="KW-1185">Reference proteome</keyword>
<dbReference type="STRING" id="1442371.A0A0D2JUZ2"/>
<comment type="cofactor">
    <cofactor evidence="1">
        <name>Zn(2+)</name>
        <dbReference type="ChEBI" id="CHEBI:29105"/>
    </cofactor>
</comment>
<evidence type="ECO:0000313" key="8">
    <source>
        <dbReference type="Proteomes" id="UP000053411"/>
    </source>
</evidence>
<accession>A0A0D2JUZ2</accession>
<dbReference type="GeneID" id="27715805"/>
<dbReference type="Gene3D" id="3.40.50.720">
    <property type="entry name" value="NAD(P)-binding Rossmann-like Domain"/>
    <property type="match status" value="1"/>
</dbReference>
<keyword evidence="4" id="KW-0862">Zinc</keyword>
<dbReference type="Proteomes" id="UP000053411">
    <property type="component" value="Unassembled WGS sequence"/>
</dbReference>
<dbReference type="OrthoDB" id="256333at2759"/>
<evidence type="ECO:0000256" key="3">
    <source>
        <dbReference type="ARBA" id="ARBA00022723"/>
    </source>
</evidence>
<dbReference type="SUPFAM" id="SSF50129">
    <property type="entry name" value="GroES-like"/>
    <property type="match status" value="1"/>
</dbReference>
<evidence type="ECO:0000313" key="7">
    <source>
        <dbReference type="EMBL" id="KIX94349.1"/>
    </source>
</evidence>
<dbReference type="InterPro" id="IPR020843">
    <property type="entry name" value="ER"/>
</dbReference>
<evidence type="ECO:0000256" key="2">
    <source>
        <dbReference type="ARBA" id="ARBA00008072"/>
    </source>
</evidence>